<dbReference type="KEGG" id="mhor:MSHOH_1138"/>
<feature type="coiled-coil region" evidence="1">
    <location>
        <begin position="7"/>
        <end position="34"/>
    </location>
</feature>
<gene>
    <name evidence="2" type="ORF">MSHOH_1138</name>
</gene>
<dbReference type="Proteomes" id="UP000033101">
    <property type="component" value="Chromosome"/>
</dbReference>
<evidence type="ECO:0000256" key="1">
    <source>
        <dbReference type="SAM" id="Coils"/>
    </source>
</evidence>
<accession>A0A0E3SA31</accession>
<keyword evidence="1" id="KW-0175">Coiled coil</keyword>
<dbReference type="EMBL" id="CP009516">
    <property type="protein sequence ID" value="AKB77621.1"/>
    <property type="molecule type" value="Genomic_DNA"/>
</dbReference>
<evidence type="ECO:0008006" key="4">
    <source>
        <dbReference type="Google" id="ProtNLM"/>
    </source>
</evidence>
<organism evidence="2 3">
    <name type="scientific">Methanosarcina horonobensis HB-1 = JCM 15518</name>
    <dbReference type="NCBI Taxonomy" id="1434110"/>
    <lineage>
        <taxon>Archaea</taxon>
        <taxon>Methanobacteriati</taxon>
        <taxon>Methanobacteriota</taxon>
        <taxon>Stenosarchaea group</taxon>
        <taxon>Methanomicrobia</taxon>
        <taxon>Methanosarcinales</taxon>
        <taxon>Methanosarcinaceae</taxon>
        <taxon>Methanosarcina</taxon>
    </lineage>
</organism>
<evidence type="ECO:0000313" key="3">
    <source>
        <dbReference type="Proteomes" id="UP000033101"/>
    </source>
</evidence>
<dbReference type="RefSeq" id="WP_239451246.1">
    <property type="nucleotide sequence ID" value="NZ_CP009516.1"/>
</dbReference>
<name>A0A0E3SA31_9EURY</name>
<evidence type="ECO:0000313" key="2">
    <source>
        <dbReference type="EMBL" id="AKB77621.1"/>
    </source>
</evidence>
<reference evidence="2 3" key="1">
    <citation type="submission" date="2014-07" db="EMBL/GenBank/DDBJ databases">
        <title>Methanogenic archaea and the global carbon cycle.</title>
        <authorList>
            <person name="Henriksen J.R."/>
            <person name="Luke J."/>
            <person name="Reinhart S."/>
            <person name="Benedict M.N."/>
            <person name="Youngblut N.D."/>
            <person name="Metcalf M.E."/>
            <person name="Whitaker R.J."/>
            <person name="Metcalf W.W."/>
        </authorList>
    </citation>
    <scope>NUCLEOTIDE SEQUENCE [LARGE SCALE GENOMIC DNA]</scope>
    <source>
        <strain evidence="2 3">HB-1</strain>
    </source>
</reference>
<dbReference type="HOGENOM" id="CLU_989051_0_0_2"/>
<keyword evidence="3" id="KW-1185">Reference proteome</keyword>
<dbReference type="STRING" id="1434110.MSHOH_1138"/>
<sequence>MELDKRVNEIETELKIMKGEIKELLVDIRDLVNKNENPFLGIPYPETLKNPIQEKEEAACNQPAVTGNGEIECNPSAKILEPVNQIVKNNEHSQRLARSEENSVQNVQKQVMYGPEPEDFRKMDTFTLVELMRWVDYAVRTIGHSNLEELLSLYTLTGHLPEETKRIIENIANLSIEEPAEEESVSMKDNIMVLSQLSAILSPEGFRKNIQPLYENSSGWKDKEKEKRTGHVSIEFEAQKELRG</sequence>
<dbReference type="AlphaFoldDB" id="A0A0E3SA31"/>
<protein>
    <recommendedName>
        <fullName evidence="4">Archaeal flagella protein FlaD/E domain-containing protein</fullName>
    </recommendedName>
</protein>
<proteinExistence type="predicted"/>
<dbReference type="PATRIC" id="fig|1434110.4.peg.1417"/>
<dbReference type="GeneID" id="24830305"/>